<dbReference type="InterPro" id="IPR017911">
    <property type="entry name" value="MacB-like_ATP-bd"/>
</dbReference>
<dbReference type="Pfam" id="PF00005">
    <property type="entry name" value="ABC_tran"/>
    <property type="match status" value="1"/>
</dbReference>
<dbReference type="AlphaFoldDB" id="A0A6C2YVT3"/>
<keyword evidence="3 7" id="KW-0067">ATP-binding</keyword>
<dbReference type="PANTHER" id="PTHR24220">
    <property type="entry name" value="IMPORT ATP-BINDING PROTEIN"/>
    <property type="match status" value="1"/>
</dbReference>
<dbReference type="GO" id="GO:0022857">
    <property type="term" value="F:transmembrane transporter activity"/>
    <property type="evidence" value="ECO:0007669"/>
    <property type="project" value="UniProtKB-ARBA"/>
</dbReference>
<sequence>MLKATNLHKTYRRDAHSVHVIRGLDLEIQTGEFVSVIGVSGSGKSTLMHLLGTLDSPDQGEILLDGRRIDNLPPLERDQLRNQTFGFIFQFYHLLPELTMLENVLMPVMISHSFFGWMRKSRMWKKRALELLERVGLGHRIKHKPRELSGGEMQRTAIARALIQQPKILLADEPTGNLDRDAGLDIIQILRDLNRSEGTSILMVTHNLDIVSETDRVVRMTAGKIDAPSEPTEPTLKLHPTPNLVANW</sequence>
<keyword evidence="8" id="KW-1185">Reference proteome</keyword>
<evidence type="ECO:0000256" key="1">
    <source>
        <dbReference type="ARBA" id="ARBA00022448"/>
    </source>
</evidence>
<keyword evidence="2" id="KW-0547">Nucleotide-binding</keyword>
<dbReference type="InterPro" id="IPR015854">
    <property type="entry name" value="ABC_transpr_LolD-like"/>
</dbReference>
<dbReference type="SUPFAM" id="SSF52540">
    <property type="entry name" value="P-loop containing nucleoside triphosphate hydrolases"/>
    <property type="match status" value="1"/>
</dbReference>
<dbReference type="FunFam" id="3.40.50.300:FF:000032">
    <property type="entry name" value="Export ABC transporter ATP-binding protein"/>
    <property type="match status" value="1"/>
</dbReference>
<organism evidence="7">
    <name type="scientific">Tuwongella immobilis</name>
    <dbReference type="NCBI Taxonomy" id="692036"/>
    <lineage>
        <taxon>Bacteria</taxon>
        <taxon>Pseudomonadati</taxon>
        <taxon>Planctomycetota</taxon>
        <taxon>Planctomycetia</taxon>
        <taxon>Gemmatales</taxon>
        <taxon>Gemmataceae</taxon>
        <taxon>Tuwongella</taxon>
    </lineage>
</organism>
<evidence type="ECO:0000256" key="2">
    <source>
        <dbReference type="ARBA" id="ARBA00022741"/>
    </source>
</evidence>
<dbReference type="InterPro" id="IPR027417">
    <property type="entry name" value="P-loop_NTPase"/>
</dbReference>
<dbReference type="Gene3D" id="3.40.50.300">
    <property type="entry name" value="P-loop containing nucleotide triphosphate hydrolases"/>
    <property type="match status" value="1"/>
</dbReference>
<evidence type="ECO:0000256" key="3">
    <source>
        <dbReference type="ARBA" id="ARBA00022840"/>
    </source>
</evidence>
<dbReference type="GO" id="GO:0098796">
    <property type="term" value="C:membrane protein complex"/>
    <property type="evidence" value="ECO:0007669"/>
    <property type="project" value="UniProtKB-ARBA"/>
</dbReference>
<keyword evidence="1" id="KW-0813">Transport</keyword>
<dbReference type="FunCoup" id="A0A6C2YVT3">
    <property type="interactions" value="293"/>
</dbReference>
<dbReference type="InterPro" id="IPR003439">
    <property type="entry name" value="ABC_transporter-like_ATP-bd"/>
</dbReference>
<dbReference type="SMART" id="SM00382">
    <property type="entry name" value="AAA"/>
    <property type="match status" value="1"/>
</dbReference>
<dbReference type="EMBL" id="LR593887">
    <property type="protein sequence ID" value="VTS08608.1"/>
    <property type="molecule type" value="Genomic_DNA"/>
</dbReference>
<dbReference type="GO" id="GO:0005524">
    <property type="term" value="F:ATP binding"/>
    <property type="evidence" value="ECO:0007669"/>
    <property type="project" value="UniProtKB-KW"/>
</dbReference>
<feature type="domain" description="ABC transporter" evidence="6">
    <location>
        <begin position="2"/>
        <end position="247"/>
    </location>
</feature>
<evidence type="ECO:0000256" key="4">
    <source>
        <dbReference type="ARBA" id="ARBA00038388"/>
    </source>
</evidence>
<reference evidence="7" key="1">
    <citation type="submission" date="2019-04" db="EMBL/GenBank/DDBJ databases">
        <authorList>
            <consortium name="Science for Life Laboratories"/>
        </authorList>
    </citation>
    <scope>NUCLEOTIDE SEQUENCE</scope>
    <source>
        <strain evidence="7">MBLW1</strain>
    </source>
</reference>
<name>A0A6C2YVT3_9BACT</name>
<proteinExistence type="inferred from homology"/>
<evidence type="ECO:0000313" key="8">
    <source>
        <dbReference type="Proteomes" id="UP000464378"/>
    </source>
</evidence>
<gene>
    <name evidence="7" type="ORF">GMBLW1_35670</name>
</gene>
<comment type="similarity">
    <text evidence="4">Belongs to the ABC transporter superfamily. Macrolide exporter (TC 3.A.1.122) family.</text>
</comment>
<protein>
    <recommendedName>
        <fullName evidence="6">ABC transporter domain-containing protein</fullName>
    </recommendedName>
</protein>
<accession>A0A6C2YVT3</accession>
<dbReference type="InterPro" id="IPR003593">
    <property type="entry name" value="AAA+_ATPase"/>
</dbReference>
<dbReference type="GO" id="GO:0005886">
    <property type="term" value="C:plasma membrane"/>
    <property type="evidence" value="ECO:0007669"/>
    <property type="project" value="TreeGrafter"/>
</dbReference>
<dbReference type="EMBL" id="LR586016">
    <property type="protein sequence ID" value="VIP05626.1"/>
    <property type="molecule type" value="Genomic_DNA"/>
</dbReference>
<dbReference type="KEGG" id="tim:GMBLW1_35670"/>
<dbReference type="InParanoid" id="A0A6C2YVT3"/>
<feature type="region of interest" description="Disordered" evidence="5">
    <location>
        <begin position="226"/>
        <end position="248"/>
    </location>
</feature>
<dbReference type="PROSITE" id="PS50893">
    <property type="entry name" value="ABC_TRANSPORTER_2"/>
    <property type="match status" value="1"/>
</dbReference>
<evidence type="ECO:0000259" key="6">
    <source>
        <dbReference type="PROSITE" id="PS50893"/>
    </source>
</evidence>
<evidence type="ECO:0000313" key="7">
    <source>
        <dbReference type="EMBL" id="VIP05626.1"/>
    </source>
</evidence>
<dbReference type="Proteomes" id="UP000464378">
    <property type="component" value="Chromosome"/>
</dbReference>
<dbReference type="CDD" id="cd03255">
    <property type="entry name" value="ABC_MJ0796_LolCDE_FtsE"/>
    <property type="match status" value="1"/>
</dbReference>
<evidence type="ECO:0000256" key="5">
    <source>
        <dbReference type="SAM" id="MobiDB-lite"/>
    </source>
</evidence>
<dbReference type="RefSeq" id="WP_162660748.1">
    <property type="nucleotide sequence ID" value="NZ_LR593887.1"/>
</dbReference>
<keyword evidence="7" id="KW-0449">Lipoprotein</keyword>
<dbReference type="GO" id="GO:0016887">
    <property type="term" value="F:ATP hydrolysis activity"/>
    <property type="evidence" value="ECO:0007669"/>
    <property type="project" value="InterPro"/>
</dbReference>
<dbReference type="PANTHER" id="PTHR24220:SF689">
    <property type="entry name" value="LIPOPROTEIN-RELEASING SYSTEM ATP-BINDING PROTEIN LOLD"/>
    <property type="match status" value="1"/>
</dbReference>